<feature type="transmembrane region" description="Helical" evidence="1">
    <location>
        <begin position="94"/>
        <end position="112"/>
    </location>
</feature>
<dbReference type="EMBL" id="AAQH01000021">
    <property type="protein sequence ID" value="EAT11203.1"/>
    <property type="molecule type" value="Genomic_DNA"/>
</dbReference>
<comment type="caution">
    <text evidence="3">The sequence shown here is derived from an EMBL/GenBank/DDBJ whole genome shotgun (WGS) entry which is preliminary data.</text>
</comment>
<keyword evidence="1" id="KW-0812">Transmembrane</keyword>
<dbReference type="RefSeq" id="WP_007016672.1">
    <property type="nucleotide sequence ID" value="NZ_CP051183.1"/>
</dbReference>
<feature type="transmembrane region" description="Helical" evidence="1">
    <location>
        <begin position="44"/>
        <end position="61"/>
    </location>
</feature>
<dbReference type="AlphaFoldDB" id="Q1MZ25"/>
<accession>Q1MZ25</accession>
<keyword evidence="1" id="KW-0472">Membrane</keyword>
<feature type="transmembrane region" description="Helical" evidence="1">
    <location>
        <begin position="148"/>
        <end position="171"/>
    </location>
</feature>
<organism evidence="3 4">
    <name type="scientific">Bermanella marisrubri</name>
    <dbReference type="NCBI Taxonomy" id="207949"/>
    <lineage>
        <taxon>Bacteria</taxon>
        <taxon>Pseudomonadati</taxon>
        <taxon>Pseudomonadota</taxon>
        <taxon>Gammaproteobacteria</taxon>
        <taxon>Oceanospirillales</taxon>
        <taxon>Oceanospirillaceae</taxon>
        <taxon>Bermanella</taxon>
    </lineage>
</organism>
<feature type="signal peptide" evidence="2">
    <location>
        <begin position="1"/>
        <end position="20"/>
    </location>
</feature>
<evidence type="ECO:0000313" key="4">
    <source>
        <dbReference type="Proteomes" id="UP000004263"/>
    </source>
</evidence>
<dbReference type="InterPro" id="IPR007038">
    <property type="entry name" value="HupE_UreJ"/>
</dbReference>
<gene>
    <name evidence="3" type="ORF">RED65_07239</name>
</gene>
<keyword evidence="1" id="KW-1133">Transmembrane helix</keyword>
<evidence type="ECO:0000256" key="2">
    <source>
        <dbReference type="SAM" id="SignalP"/>
    </source>
</evidence>
<dbReference type="STRING" id="207949.RED65_07239"/>
<dbReference type="Pfam" id="PF04955">
    <property type="entry name" value="HupE_UreJ"/>
    <property type="match status" value="1"/>
</dbReference>
<dbReference type="Proteomes" id="UP000004263">
    <property type="component" value="Unassembled WGS sequence"/>
</dbReference>
<feature type="chain" id="PRO_5004194445" evidence="2">
    <location>
        <begin position="21"/>
        <end position="184"/>
    </location>
</feature>
<keyword evidence="4" id="KW-1185">Reference proteome</keyword>
<protein>
    <submittedName>
        <fullName evidence="3">HupE/UreJ protein</fullName>
    </submittedName>
</protein>
<keyword evidence="2" id="KW-0732">Signal</keyword>
<feature type="transmembrane region" description="Helical" evidence="1">
    <location>
        <begin position="124"/>
        <end position="142"/>
    </location>
</feature>
<evidence type="ECO:0000256" key="1">
    <source>
        <dbReference type="SAM" id="Phobius"/>
    </source>
</evidence>
<evidence type="ECO:0000313" key="3">
    <source>
        <dbReference type="EMBL" id="EAT11203.1"/>
    </source>
</evidence>
<proteinExistence type="predicted"/>
<reference evidence="3 4" key="1">
    <citation type="submission" date="2006-03" db="EMBL/GenBank/DDBJ databases">
        <authorList>
            <person name="Pinhassi J."/>
            <person name="Pedros-Alio C."/>
            <person name="Ferriera S."/>
            <person name="Johnson J."/>
            <person name="Kravitz S."/>
            <person name="Halpern A."/>
            <person name="Remington K."/>
            <person name="Beeson K."/>
            <person name="Tran B."/>
            <person name="Rogers Y.-H."/>
            <person name="Friedman R."/>
            <person name="Venter J.C."/>
        </authorList>
    </citation>
    <scope>NUCLEOTIDE SEQUENCE [LARGE SCALE GENOMIC DNA]</scope>
    <source>
        <strain evidence="3 4">RED65</strain>
    </source>
</reference>
<dbReference type="PIRSF" id="PIRSF016919">
    <property type="entry name" value="HupE_UreJ"/>
    <property type="match status" value="1"/>
</dbReference>
<dbReference type="HOGENOM" id="CLU_088877_0_1_6"/>
<sequence>MMKKLLLISLSLFAVSNAFAHPGHESISASQGLLAGVLHPLMGLDHLLALIAVGVVAGLAGKRTSWSLPVCYAVIMLIGFVIAAMGVTVFSMPVVETLILSSVVLGAALILVGRRGNAYAKSGLLLGFALFHGIAHGIEVPAHVSANFFASGFVMASLAIMLLASIVVRYAPTLRRNGESQPNA</sequence>
<feature type="transmembrane region" description="Helical" evidence="1">
    <location>
        <begin position="68"/>
        <end position="88"/>
    </location>
</feature>
<name>Q1MZ25_9GAMM</name>